<evidence type="ECO:0000259" key="2">
    <source>
        <dbReference type="Pfam" id="PF19124"/>
    </source>
</evidence>
<dbReference type="OrthoDB" id="157646at2"/>
<accession>A0A0T5VIT0</accession>
<keyword evidence="1" id="KW-0812">Transmembrane</keyword>
<dbReference type="Pfam" id="PF19124">
    <property type="entry name" value="DUF5808"/>
    <property type="match status" value="1"/>
</dbReference>
<dbReference type="STRING" id="687842.ASU31_22725"/>
<keyword evidence="1" id="KW-1133">Transmembrane helix</keyword>
<keyword evidence="1" id="KW-0472">Membrane</keyword>
<dbReference type="EMBL" id="LMZQ01000032">
    <property type="protein sequence ID" value="KRT13772.1"/>
    <property type="molecule type" value="Genomic_DNA"/>
</dbReference>
<evidence type="ECO:0000256" key="1">
    <source>
        <dbReference type="SAM" id="Phobius"/>
    </source>
</evidence>
<name>A0A0T5VIT0_9SPHI</name>
<proteinExistence type="predicted"/>
<dbReference type="Proteomes" id="UP000051950">
    <property type="component" value="Unassembled WGS sequence"/>
</dbReference>
<reference evidence="3 4" key="1">
    <citation type="submission" date="2015-11" db="EMBL/GenBank/DDBJ databases">
        <title>Sequence of Pedobacter ginsenosidimutans.</title>
        <authorList>
            <person name="Carson E."/>
            <person name="Keyser V."/>
            <person name="Newman J."/>
            <person name="Miller J."/>
        </authorList>
    </citation>
    <scope>NUCLEOTIDE SEQUENCE [LARGE SCALE GENOMIC DNA]</scope>
    <source>
        <strain evidence="3 4">KACC 14530</strain>
    </source>
</reference>
<evidence type="ECO:0000313" key="3">
    <source>
        <dbReference type="EMBL" id="KRT13772.1"/>
    </source>
</evidence>
<feature type="domain" description="DUF5808" evidence="2">
    <location>
        <begin position="38"/>
        <end position="61"/>
    </location>
</feature>
<organism evidence="3 4">
    <name type="scientific">Pedobacter ginsenosidimutans</name>
    <dbReference type="NCBI Taxonomy" id="687842"/>
    <lineage>
        <taxon>Bacteria</taxon>
        <taxon>Pseudomonadati</taxon>
        <taxon>Bacteroidota</taxon>
        <taxon>Sphingobacteriia</taxon>
        <taxon>Sphingobacteriales</taxon>
        <taxon>Sphingobacteriaceae</taxon>
        <taxon>Pedobacter</taxon>
    </lineage>
</organism>
<dbReference type="AlphaFoldDB" id="A0A0T5VIT0"/>
<keyword evidence="4" id="KW-1185">Reference proteome</keyword>
<dbReference type="RefSeq" id="WP_057934544.1">
    <property type="nucleotide sequence ID" value="NZ_LMZQ01000032.1"/>
</dbReference>
<comment type="caution">
    <text evidence="3">The sequence shown here is derived from an EMBL/GenBank/DDBJ whole genome shotgun (WGS) entry which is preliminary data.</text>
</comment>
<evidence type="ECO:0000313" key="4">
    <source>
        <dbReference type="Proteomes" id="UP000051950"/>
    </source>
</evidence>
<dbReference type="InterPro" id="IPR043831">
    <property type="entry name" value="DUF5808"/>
</dbReference>
<feature type="transmembrane region" description="Helical" evidence="1">
    <location>
        <begin position="62"/>
        <end position="80"/>
    </location>
</feature>
<gene>
    <name evidence="3" type="ORF">ASU31_22725</name>
</gene>
<protein>
    <recommendedName>
        <fullName evidence="2">DUF5808 domain-containing protein</fullName>
    </recommendedName>
</protein>
<sequence length="82" mass="10014">MDYFRNRITFFFWGKKDGKDFEHEKPENWKWGIFYFAKNDYRFIVPKRNNAMGYTLNFAHRTTYIVLILIIAIGILSRILNK</sequence>